<accession>A0A831XG12</accession>
<evidence type="ECO:0000313" key="2">
    <source>
        <dbReference type="EMBL" id="HEN43542.1"/>
    </source>
</evidence>
<dbReference type="AlphaFoldDB" id="A0A831XG12"/>
<feature type="region of interest" description="Disordered" evidence="1">
    <location>
        <begin position="1"/>
        <end position="38"/>
    </location>
</feature>
<name>A0A831XG12_GEOME</name>
<organism evidence="2">
    <name type="scientific">Geobacter metallireducens</name>
    <dbReference type="NCBI Taxonomy" id="28232"/>
    <lineage>
        <taxon>Bacteria</taxon>
        <taxon>Pseudomonadati</taxon>
        <taxon>Thermodesulfobacteriota</taxon>
        <taxon>Desulfuromonadia</taxon>
        <taxon>Geobacterales</taxon>
        <taxon>Geobacteraceae</taxon>
        <taxon>Geobacter</taxon>
    </lineage>
</organism>
<reference evidence="2" key="1">
    <citation type="journal article" date="2020" name="mSystems">
        <title>Genome- and Community-Level Interaction Insights into Carbon Utilization and Element Cycling Functions of Hydrothermarchaeota in Hydrothermal Sediment.</title>
        <authorList>
            <person name="Zhou Z."/>
            <person name="Liu Y."/>
            <person name="Xu W."/>
            <person name="Pan J."/>
            <person name="Luo Z.H."/>
            <person name="Li M."/>
        </authorList>
    </citation>
    <scope>NUCLEOTIDE SEQUENCE [LARGE SCALE GENOMIC DNA]</scope>
    <source>
        <strain evidence="2">SpSt-349</strain>
    </source>
</reference>
<dbReference type="EMBL" id="DSOV01000066">
    <property type="protein sequence ID" value="HEN43542.1"/>
    <property type="molecule type" value="Genomic_DNA"/>
</dbReference>
<proteinExistence type="predicted"/>
<comment type="caution">
    <text evidence="2">The sequence shown here is derived from an EMBL/GenBank/DDBJ whole genome shotgun (WGS) entry which is preliminary data.</text>
</comment>
<feature type="compositionally biased region" description="Polar residues" evidence="1">
    <location>
        <begin position="1"/>
        <end position="15"/>
    </location>
</feature>
<protein>
    <submittedName>
        <fullName evidence="2">Uncharacterized protein</fullName>
    </submittedName>
</protein>
<evidence type="ECO:0000256" key="1">
    <source>
        <dbReference type="SAM" id="MobiDB-lite"/>
    </source>
</evidence>
<gene>
    <name evidence="2" type="ORF">ENQ87_14450</name>
</gene>
<sequence length="38" mass="3925">MARGTISRSPLTSGSPAGVMTRLPCPPTMVGGDPNRVR</sequence>